<dbReference type="RefSeq" id="WP_216521165.1">
    <property type="nucleotide sequence ID" value="NZ_JAHLPM010000015.1"/>
</dbReference>
<dbReference type="InterPro" id="IPR001387">
    <property type="entry name" value="Cro/C1-type_HTH"/>
</dbReference>
<dbReference type="Proteomes" id="UP000749471">
    <property type="component" value="Unassembled WGS sequence"/>
</dbReference>
<dbReference type="SMART" id="SM00530">
    <property type="entry name" value="HTH_XRE"/>
    <property type="match status" value="1"/>
</dbReference>
<dbReference type="EMBL" id="JAHLPM010000015">
    <property type="protein sequence ID" value="MBU5439458.1"/>
    <property type="molecule type" value="Genomic_DNA"/>
</dbReference>
<feature type="domain" description="HTH cro/C1-type" evidence="1">
    <location>
        <begin position="9"/>
        <end position="63"/>
    </location>
</feature>
<evidence type="ECO:0000313" key="3">
    <source>
        <dbReference type="Proteomes" id="UP000749471"/>
    </source>
</evidence>
<protein>
    <submittedName>
        <fullName evidence="2">Helix-turn-helix transcriptional regulator</fullName>
    </submittedName>
</protein>
<accession>A0ABS6E952</accession>
<evidence type="ECO:0000259" key="1">
    <source>
        <dbReference type="PROSITE" id="PS50943"/>
    </source>
</evidence>
<dbReference type="PROSITE" id="PS50943">
    <property type="entry name" value="HTH_CROC1"/>
    <property type="match status" value="1"/>
</dbReference>
<proteinExistence type="predicted"/>
<dbReference type="Pfam" id="PF21716">
    <property type="entry name" value="dnstrm_HI1420"/>
    <property type="match status" value="1"/>
</dbReference>
<keyword evidence="3" id="KW-1185">Reference proteome</keyword>
<gene>
    <name evidence="2" type="ORF">KQI42_15695</name>
</gene>
<dbReference type="InterPro" id="IPR014057">
    <property type="entry name" value="HI1420"/>
</dbReference>
<dbReference type="CDD" id="cd00093">
    <property type="entry name" value="HTH_XRE"/>
    <property type="match status" value="1"/>
</dbReference>
<name>A0ABS6E952_9FIRM</name>
<evidence type="ECO:0000313" key="2">
    <source>
        <dbReference type="EMBL" id="MBU5439458.1"/>
    </source>
</evidence>
<organism evidence="2 3">
    <name type="scientific">Tissierella simiarum</name>
    <dbReference type="NCBI Taxonomy" id="2841534"/>
    <lineage>
        <taxon>Bacteria</taxon>
        <taxon>Bacillati</taxon>
        <taxon>Bacillota</taxon>
        <taxon>Tissierellia</taxon>
        <taxon>Tissierellales</taxon>
        <taxon>Tissierellaceae</taxon>
        <taxon>Tissierella</taxon>
    </lineage>
</organism>
<reference evidence="2 3" key="1">
    <citation type="submission" date="2021-06" db="EMBL/GenBank/DDBJ databases">
        <authorList>
            <person name="Sun Q."/>
            <person name="Li D."/>
        </authorList>
    </citation>
    <scope>NUCLEOTIDE SEQUENCE [LARGE SCALE GENOMIC DNA]</scope>
    <source>
        <strain evidence="2 3">MSJ-40</strain>
    </source>
</reference>
<sequence>MKNNIKKYIQALKKNKGITVTEIIETSGIGRTSFYEIMRGKQIPKLDTAIAIAKALDADVKDVFPQLNGGIKNE</sequence>
<comment type="caution">
    <text evidence="2">The sequence shown here is derived from an EMBL/GenBank/DDBJ whole genome shotgun (WGS) entry which is preliminary data.</text>
</comment>